<dbReference type="InterPro" id="IPR030389">
    <property type="entry name" value="G_FEOB_dom"/>
</dbReference>
<evidence type="ECO:0000256" key="2">
    <source>
        <dbReference type="ARBA" id="ARBA00022448"/>
    </source>
</evidence>
<keyword evidence="10" id="KW-0406">Ion transport</keyword>
<keyword evidence="2" id="KW-0813">Transport</keyword>
<evidence type="ECO:0000256" key="16">
    <source>
        <dbReference type="PIRSR" id="PIRSR603373-2"/>
    </source>
</evidence>
<keyword evidence="9" id="KW-0408">Iron</keyword>
<evidence type="ECO:0000256" key="10">
    <source>
        <dbReference type="ARBA" id="ARBA00023065"/>
    </source>
</evidence>
<keyword evidence="6 17" id="KW-0812">Transmembrane</keyword>
<dbReference type="AlphaFoldDB" id="A0A2A2HUD0"/>
<keyword evidence="8 17" id="KW-1133">Transmembrane helix</keyword>
<keyword evidence="12 17" id="KW-0472">Membrane</keyword>
<keyword evidence="20" id="KW-1185">Reference proteome</keyword>
<evidence type="ECO:0000256" key="5">
    <source>
        <dbReference type="ARBA" id="ARBA00022519"/>
    </source>
</evidence>
<dbReference type="FunFam" id="3.40.50.300:FF:000426">
    <property type="entry name" value="Ferrous iron transport protein B"/>
    <property type="match status" value="1"/>
</dbReference>
<dbReference type="CDD" id="cd01879">
    <property type="entry name" value="FeoB"/>
    <property type="match status" value="1"/>
</dbReference>
<dbReference type="GO" id="GO:0015093">
    <property type="term" value="F:ferrous iron transmembrane transporter activity"/>
    <property type="evidence" value="ECO:0007669"/>
    <property type="project" value="UniProtKB-UniRule"/>
</dbReference>
<feature type="transmembrane region" description="Helical" evidence="17">
    <location>
        <begin position="323"/>
        <end position="341"/>
    </location>
</feature>
<evidence type="ECO:0000256" key="14">
    <source>
        <dbReference type="NCBIfam" id="TIGR00437"/>
    </source>
</evidence>
<keyword evidence="4" id="KW-0410">Iron transport</keyword>
<dbReference type="Pfam" id="PF07664">
    <property type="entry name" value="FeoB_C"/>
    <property type="match status" value="1"/>
</dbReference>
<dbReference type="Pfam" id="PF07670">
    <property type="entry name" value="Gate"/>
    <property type="match status" value="2"/>
</dbReference>
<dbReference type="RefSeq" id="WP_095644044.1">
    <property type="nucleotide sequence ID" value="NZ_LMVP01000124.1"/>
</dbReference>
<dbReference type="Gene3D" id="3.40.50.300">
    <property type="entry name" value="P-loop containing nucleotide triphosphate hydrolases"/>
    <property type="match status" value="1"/>
</dbReference>
<feature type="transmembrane region" description="Helical" evidence="17">
    <location>
        <begin position="617"/>
        <end position="644"/>
    </location>
</feature>
<evidence type="ECO:0000256" key="8">
    <source>
        <dbReference type="ARBA" id="ARBA00022989"/>
    </source>
</evidence>
<dbReference type="PRINTS" id="PR00326">
    <property type="entry name" value="GTP1OBG"/>
</dbReference>
<dbReference type="Gene3D" id="1.10.287.1770">
    <property type="match status" value="1"/>
</dbReference>
<feature type="binding site" evidence="16">
    <location>
        <position position="21"/>
    </location>
    <ligand>
        <name>Mg(2+)</name>
        <dbReference type="ChEBI" id="CHEBI:18420"/>
        <label>2</label>
    </ligand>
</feature>
<keyword evidence="11 15" id="KW-0342">GTP-binding</keyword>
<evidence type="ECO:0000256" key="9">
    <source>
        <dbReference type="ARBA" id="ARBA00023004"/>
    </source>
</evidence>
<name>A0A2A2HUD0_9EURY</name>
<feature type="transmembrane region" description="Helical" evidence="17">
    <location>
        <begin position="656"/>
        <end position="678"/>
    </location>
</feature>
<dbReference type="GO" id="GO:0005886">
    <property type="term" value="C:plasma membrane"/>
    <property type="evidence" value="ECO:0007669"/>
    <property type="project" value="UniProtKB-SubCell"/>
</dbReference>
<evidence type="ECO:0000256" key="11">
    <source>
        <dbReference type="ARBA" id="ARBA00023134"/>
    </source>
</evidence>
<protein>
    <recommendedName>
        <fullName evidence="13 14">Ferrous iron transport protein B</fullName>
    </recommendedName>
</protein>
<evidence type="ECO:0000256" key="4">
    <source>
        <dbReference type="ARBA" id="ARBA00022496"/>
    </source>
</evidence>
<evidence type="ECO:0000259" key="18">
    <source>
        <dbReference type="PROSITE" id="PS51711"/>
    </source>
</evidence>
<evidence type="ECO:0000313" key="19">
    <source>
        <dbReference type="EMBL" id="PAV13111.1"/>
    </source>
</evidence>
<feature type="transmembrane region" description="Helical" evidence="17">
    <location>
        <begin position="517"/>
        <end position="538"/>
    </location>
</feature>
<feature type="binding site" evidence="15">
    <location>
        <begin position="54"/>
        <end position="57"/>
    </location>
    <ligand>
        <name>GTP</name>
        <dbReference type="ChEBI" id="CHEBI:37565"/>
        <label>1</label>
    </ligand>
</feature>
<dbReference type="Pfam" id="PF17910">
    <property type="entry name" value="FeoB_Cyto"/>
    <property type="match status" value="1"/>
</dbReference>
<feature type="binding site" evidence="15">
    <location>
        <begin position="34"/>
        <end position="38"/>
    </location>
    <ligand>
        <name>GTP</name>
        <dbReference type="ChEBI" id="CHEBI:37565"/>
        <label>1</label>
    </ligand>
</feature>
<feature type="transmembrane region" description="Helical" evidence="17">
    <location>
        <begin position="684"/>
        <end position="706"/>
    </location>
</feature>
<dbReference type="NCBIfam" id="TIGR00231">
    <property type="entry name" value="small_GTP"/>
    <property type="match status" value="1"/>
</dbReference>
<feature type="transmembrane region" description="Helical" evidence="17">
    <location>
        <begin position="281"/>
        <end position="303"/>
    </location>
</feature>
<keyword evidence="5" id="KW-0997">Cell inner membrane</keyword>
<proteinExistence type="predicted"/>
<dbReference type="OrthoDB" id="85305at2157"/>
<feature type="binding site" evidence="15">
    <location>
        <begin position="114"/>
        <end position="117"/>
    </location>
    <ligand>
        <name>GTP</name>
        <dbReference type="ChEBI" id="CHEBI:37565"/>
        <label>1</label>
    </ligand>
</feature>
<evidence type="ECO:0000256" key="1">
    <source>
        <dbReference type="ARBA" id="ARBA00004429"/>
    </source>
</evidence>
<gene>
    <name evidence="19" type="ORF">ASJ81_04240</name>
</gene>
<feature type="transmembrane region" description="Helical" evidence="17">
    <location>
        <begin position="453"/>
        <end position="473"/>
    </location>
</feature>
<evidence type="ECO:0000256" key="6">
    <source>
        <dbReference type="ARBA" id="ARBA00022692"/>
    </source>
</evidence>
<keyword evidence="16" id="KW-0460">Magnesium</keyword>
<dbReference type="Pfam" id="PF02421">
    <property type="entry name" value="FeoB_N"/>
    <property type="match status" value="1"/>
</dbReference>
<evidence type="ECO:0000256" key="17">
    <source>
        <dbReference type="SAM" id="Phobius"/>
    </source>
</evidence>
<keyword evidence="16" id="KW-0479">Metal-binding</keyword>
<organism evidence="19 20">
    <name type="scientific">Methanosarcina spelaei</name>
    <dbReference type="NCBI Taxonomy" id="1036679"/>
    <lineage>
        <taxon>Archaea</taxon>
        <taxon>Methanobacteriati</taxon>
        <taxon>Methanobacteriota</taxon>
        <taxon>Stenosarchaea group</taxon>
        <taxon>Methanomicrobia</taxon>
        <taxon>Methanosarcinales</taxon>
        <taxon>Methanosarcinaceae</taxon>
        <taxon>Methanosarcina</taxon>
    </lineage>
</organism>
<dbReference type="Proteomes" id="UP000218164">
    <property type="component" value="Unassembled WGS sequence"/>
</dbReference>
<dbReference type="PROSITE" id="PS51711">
    <property type="entry name" value="G_FEOB"/>
    <property type="match status" value="1"/>
</dbReference>
<dbReference type="NCBIfam" id="TIGR00437">
    <property type="entry name" value="feoB"/>
    <property type="match status" value="1"/>
</dbReference>
<dbReference type="InterPro" id="IPR006073">
    <property type="entry name" value="GTP-bd"/>
</dbReference>
<feature type="transmembrane region" description="Helical" evidence="17">
    <location>
        <begin position="348"/>
        <end position="368"/>
    </location>
</feature>
<dbReference type="SUPFAM" id="SSF52540">
    <property type="entry name" value="P-loop containing nucleoside triphosphate hydrolases"/>
    <property type="match status" value="1"/>
</dbReference>
<dbReference type="InterPro" id="IPR011640">
    <property type="entry name" value="Fe2_transport_prot_B_C"/>
</dbReference>
<dbReference type="PANTHER" id="PTHR43185">
    <property type="entry name" value="FERROUS IRON TRANSPORT PROTEIN B"/>
    <property type="match status" value="1"/>
</dbReference>
<keyword evidence="3" id="KW-1003">Cell membrane</keyword>
<evidence type="ECO:0000256" key="15">
    <source>
        <dbReference type="PIRSR" id="PIRSR603373-1"/>
    </source>
</evidence>
<sequence>MPVTIALAGNPNSGKTTMFNALTGSSQRVGNWPGVTVDKKEGRLKKYKDVTIIDLPGIYSLSPYTLEEVISRDYLVNEKPDVIINIVDGSNIERNLYLTTQILDVGIPVVIALNMIDIVNKSGDIIDIKKLSETLSCPVIETSAQKGTGLEALTKKAIELAKAGKKGTFKRQFSKPVELALSNIAELIKNNVPDENLRWYSIKFFERDEKVLERITLSDVIKGKIEQIILACEEELDDNSASIIASESYEYISDVVRSYVKKSRSGTTLSDKIDSIVTSRWLGLPIFAAIMFLVYYVSVSTVGSYVTDFTNDMFVGEWIQAPLANWLTSIGTAEWMIGLIVDGIVGGLGAIIGFLPQMLILFFFLAILEDSGYMARIAFLMDRIFRKVGLSGKSFIPLLIGTGCGVPGIMAARTIEQQNDRRMTIMTTTFMPCGAKLPLIALISSAVFGGTWWVAPSAYFLGIGAVVISGIILKKTKLFMGESSPFVIELPAYHIPMAGNVIRSMFERGSSFVKKAFTVYTLASILVWFGASFGFVNGTFGLVDNLNNSVLHNIGNSLALIFAPLGFGRWETTVASIMGLAAKEQVVGVFGVLTSIGNEDLALEMVDSANVGGLSPIAALFSSGIAAYSFLIFNLLCAPCFAAMNTIRTEMNNWKWTVFAIGYECVFAYVIALIFYQLGTFFSGGSFTAGTAVAFILLAVLLFMLFRPAPKQHDIEKSDSNLSATAGVSE</sequence>
<feature type="binding site" evidence="16">
    <location>
        <position position="24"/>
    </location>
    <ligand>
        <name>Mg(2+)</name>
        <dbReference type="ChEBI" id="CHEBI:18420"/>
        <label>2</label>
    </ligand>
</feature>
<evidence type="ECO:0000313" key="20">
    <source>
        <dbReference type="Proteomes" id="UP000218164"/>
    </source>
</evidence>
<evidence type="ECO:0000256" key="7">
    <source>
        <dbReference type="ARBA" id="ARBA00022741"/>
    </source>
</evidence>
<dbReference type="InterPro" id="IPR027417">
    <property type="entry name" value="P-loop_NTPase"/>
</dbReference>
<dbReference type="InterPro" id="IPR011642">
    <property type="entry name" value="Gate_dom"/>
</dbReference>
<accession>A0A2A2HUD0</accession>
<dbReference type="EMBL" id="LMVP01000124">
    <property type="protein sequence ID" value="PAV13111.1"/>
    <property type="molecule type" value="Genomic_DNA"/>
</dbReference>
<comment type="caution">
    <text evidence="19">The sequence shown here is derived from an EMBL/GenBank/DDBJ whole genome shotgun (WGS) entry which is preliminary data.</text>
</comment>
<dbReference type="GO" id="GO:0005525">
    <property type="term" value="F:GTP binding"/>
    <property type="evidence" value="ECO:0007669"/>
    <property type="project" value="UniProtKB-KW"/>
</dbReference>
<keyword evidence="7 15" id="KW-0547">Nucleotide-binding</keyword>
<feature type="binding site" evidence="16">
    <location>
        <position position="23"/>
    </location>
    <ligand>
        <name>Mg(2+)</name>
        <dbReference type="ChEBI" id="CHEBI:18420"/>
        <label>2</label>
    </ligand>
</feature>
<comment type="subcellular location">
    <subcellularLocation>
        <location evidence="1">Cell inner membrane</location>
        <topology evidence="1">Multi-pass membrane protein</topology>
    </subcellularLocation>
</comment>
<evidence type="ECO:0000256" key="13">
    <source>
        <dbReference type="ARBA" id="ARBA00031200"/>
    </source>
</evidence>
<feature type="transmembrane region" description="Helical" evidence="17">
    <location>
        <begin position="388"/>
        <end position="412"/>
    </location>
</feature>
<dbReference type="InterPro" id="IPR003373">
    <property type="entry name" value="Fe2_transport_prot-B"/>
</dbReference>
<feature type="binding site" evidence="15">
    <location>
        <begin position="9"/>
        <end position="16"/>
    </location>
    <ligand>
        <name>GTP</name>
        <dbReference type="ChEBI" id="CHEBI:37565"/>
        <label>1</label>
    </ligand>
</feature>
<evidence type="ECO:0000256" key="3">
    <source>
        <dbReference type="ARBA" id="ARBA00022475"/>
    </source>
</evidence>
<dbReference type="InterPro" id="IPR005225">
    <property type="entry name" value="Small_GTP-bd"/>
</dbReference>
<dbReference type="InterPro" id="IPR041069">
    <property type="entry name" value="FeoB_Cyto"/>
</dbReference>
<feature type="domain" description="FeoB-type G" evidence="18">
    <location>
        <begin position="2"/>
        <end position="163"/>
    </location>
</feature>
<dbReference type="GO" id="GO:0046872">
    <property type="term" value="F:metal ion binding"/>
    <property type="evidence" value="ECO:0007669"/>
    <property type="project" value="UniProtKB-KW"/>
</dbReference>
<dbReference type="InterPro" id="IPR050860">
    <property type="entry name" value="FeoB_GTPase"/>
</dbReference>
<evidence type="ECO:0000256" key="12">
    <source>
        <dbReference type="ARBA" id="ARBA00023136"/>
    </source>
</evidence>
<reference evidence="19 20" key="1">
    <citation type="journal article" date="2017" name="BMC Genomics">
        <title>Genomic analysis of methanogenic archaea reveals a shift towards energy conservation.</title>
        <authorList>
            <person name="Gilmore S.P."/>
            <person name="Henske J.K."/>
            <person name="Sexton J.A."/>
            <person name="Solomon K.V."/>
            <person name="Seppala S."/>
            <person name="Yoo J.I."/>
            <person name="Huyett L.M."/>
            <person name="Pressman A."/>
            <person name="Cogan J.Z."/>
            <person name="Kivenson V."/>
            <person name="Peng X."/>
            <person name="Tan Y."/>
            <person name="Valentine D.L."/>
            <person name="O'Malley M.A."/>
        </authorList>
    </citation>
    <scope>NUCLEOTIDE SEQUENCE [LARGE SCALE GENOMIC DNA]</scope>
    <source>
        <strain evidence="19 20">MC-15</strain>
    </source>
</reference>
<feature type="transmembrane region" description="Helical" evidence="17">
    <location>
        <begin position="424"/>
        <end position="447"/>
    </location>
</feature>
<dbReference type="PANTHER" id="PTHR43185:SF1">
    <property type="entry name" value="FE(2+) TRANSPORTER FEOB"/>
    <property type="match status" value="1"/>
</dbReference>
<feature type="binding site" evidence="16">
    <location>
        <position position="20"/>
    </location>
    <ligand>
        <name>Mg(2+)</name>
        <dbReference type="ChEBI" id="CHEBI:18420"/>
        <label>2</label>
    </ligand>
</feature>